<evidence type="ECO:0000313" key="3">
    <source>
        <dbReference type="Proteomes" id="UP000270261"/>
    </source>
</evidence>
<feature type="compositionally biased region" description="Basic and acidic residues" evidence="1">
    <location>
        <begin position="131"/>
        <end position="142"/>
    </location>
</feature>
<feature type="region of interest" description="Disordered" evidence="1">
    <location>
        <begin position="131"/>
        <end position="155"/>
    </location>
</feature>
<accession>A0A3R8MYR0</accession>
<dbReference type="Proteomes" id="UP000270261">
    <property type="component" value="Unassembled WGS sequence"/>
</dbReference>
<proteinExistence type="predicted"/>
<reference evidence="2 3" key="1">
    <citation type="submission" date="2018-11" db="EMBL/GenBank/DDBJ databases">
        <title>Genome sequencing of Lautropia sp. KCOM 2505 (= ChDC F240).</title>
        <authorList>
            <person name="Kook J.-K."/>
            <person name="Park S.-N."/>
            <person name="Lim Y.K."/>
        </authorList>
    </citation>
    <scope>NUCLEOTIDE SEQUENCE [LARGE SCALE GENOMIC DNA]</scope>
    <source>
        <strain evidence="2 3">KCOM 2505</strain>
    </source>
</reference>
<name>A0A3R8MYR0_9BURK</name>
<comment type="caution">
    <text evidence="2">The sequence shown here is derived from an EMBL/GenBank/DDBJ whole genome shotgun (WGS) entry which is preliminary data.</text>
</comment>
<evidence type="ECO:0000313" key="2">
    <source>
        <dbReference type="EMBL" id="RRN45540.1"/>
    </source>
</evidence>
<organism evidence="2 3">
    <name type="scientific">Lautropia dentalis</name>
    <dbReference type="NCBI Taxonomy" id="2490857"/>
    <lineage>
        <taxon>Bacteria</taxon>
        <taxon>Pseudomonadati</taxon>
        <taxon>Pseudomonadota</taxon>
        <taxon>Betaproteobacteria</taxon>
        <taxon>Burkholderiales</taxon>
        <taxon>Burkholderiaceae</taxon>
        <taxon>Lautropia</taxon>
    </lineage>
</organism>
<sequence>MSRARRTETLNADFVDGHARDWAFGVHEAFRAPLDISLDTRMDRAANEALAKQLGRRLMPGERVMRTVWTQGNPPAYAFSRGQLMHEPAIVHTLPWQEALPLLRRSVMVLDAKPDEGALPEALEEAIRADDEVDDTGPRKAETTVAQTPPDTDTARIHAPEAAPDTGTSPAGWVAFALYHYENGQIARREEHRLSQADFVNLLRYGQR</sequence>
<keyword evidence="3" id="KW-1185">Reference proteome</keyword>
<dbReference type="OrthoDB" id="9153919at2"/>
<dbReference type="EMBL" id="RRUE01000001">
    <property type="protein sequence ID" value="RRN45540.1"/>
    <property type="molecule type" value="Genomic_DNA"/>
</dbReference>
<dbReference type="RefSeq" id="WP_125094969.1">
    <property type="nucleotide sequence ID" value="NZ_RRUE01000001.1"/>
</dbReference>
<evidence type="ECO:0000256" key="1">
    <source>
        <dbReference type="SAM" id="MobiDB-lite"/>
    </source>
</evidence>
<gene>
    <name evidence="2" type="ORF">EHV23_04980</name>
</gene>
<dbReference type="AlphaFoldDB" id="A0A3R8MYR0"/>
<protein>
    <submittedName>
        <fullName evidence="2">Uncharacterized protein</fullName>
    </submittedName>
</protein>